<dbReference type="Gene3D" id="2.40.10.10">
    <property type="entry name" value="Trypsin-like serine proteases"/>
    <property type="match status" value="1"/>
</dbReference>
<feature type="signal peptide" evidence="9">
    <location>
        <begin position="1"/>
        <end position="20"/>
    </location>
</feature>
<keyword evidence="6" id="KW-1015">Disulfide bond</keyword>
<feature type="chain" id="PRO_5042949739" description="Venom serine protease 34" evidence="9">
    <location>
        <begin position="21"/>
        <end position="405"/>
    </location>
</feature>
<comment type="subcellular location">
    <subcellularLocation>
        <location evidence="1">Secreted</location>
    </subcellularLocation>
</comment>
<evidence type="ECO:0000256" key="2">
    <source>
        <dbReference type="ARBA" id="ARBA00022525"/>
    </source>
</evidence>
<keyword evidence="13" id="KW-1185">Reference proteome</keyword>
<dbReference type="PROSITE" id="PS50240">
    <property type="entry name" value="TRYPSIN_DOM"/>
    <property type="match status" value="1"/>
</dbReference>
<gene>
    <name evidence="12" type="ORF">RN001_001258</name>
</gene>
<reference evidence="13" key="1">
    <citation type="submission" date="2023-01" db="EMBL/GenBank/DDBJ databases">
        <title>Key to firefly adult light organ development and bioluminescence: homeobox transcription factors regulate luciferase expression and transportation to peroxisome.</title>
        <authorList>
            <person name="Fu X."/>
        </authorList>
    </citation>
    <scope>NUCLEOTIDE SEQUENCE [LARGE SCALE GENOMIC DNA]</scope>
</reference>
<evidence type="ECO:0000259" key="10">
    <source>
        <dbReference type="PROSITE" id="PS01180"/>
    </source>
</evidence>
<evidence type="ECO:0000259" key="11">
    <source>
        <dbReference type="PROSITE" id="PS50240"/>
    </source>
</evidence>
<comment type="caution">
    <text evidence="12">The sequence shown here is derived from an EMBL/GenBank/DDBJ whole genome shotgun (WGS) entry which is preliminary data.</text>
</comment>
<comment type="similarity">
    <text evidence="7">Belongs to the peptidase S1 family. CLIP subfamily.</text>
</comment>
<keyword evidence="3" id="KW-0645">Protease</keyword>
<keyword evidence="2" id="KW-0964">Secreted</keyword>
<dbReference type="InterPro" id="IPR035914">
    <property type="entry name" value="Sperma_CUB_dom_sf"/>
</dbReference>
<dbReference type="PRINTS" id="PR00722">
    <property type="entry name" value="CHYMOTRYPSIN"/>
</dbReference>
<keyword evidence="4" id="KW-0378">Hydrolase</keyword>
<dbReference type="CDD" id="cd00041">
    <property type="entry name" value="CUB"/>
    <property type="match status" value="1"/>
</dbReference>
<keyword evidence="5" id="KW-0720">Serine protease</keyword>
<dbReference type="CDD" id="cd00190">
    <property type="entry name" value="Tryp_SPc"/>
    <property type="match status" value="1"/>
</dbReference>
<dbReference type="GO" id="GO:0005576">
    <property type="term" value="C:extracellular region"/>
    <property type="evidence" value="ECO:0007669"/>
    <property type="project" value="UniProtKB-SubCell"/>
</dbReference>
<keyword evidence="9" id="KW-0732">Signal</keyword>
<feature type="domain" description="CUB" evidence="10">
    <location>
        <begin position="25"/>
        <end position="139"/>
    </location>
</feature>
<proteinExistence type="inferred from homology"/>
<evidence type="ECO:0000256" key="9">
    <source>
        <dbReference type="SAM" id="SignalP"/>
    </source>
</evidence>
<dbReference type="SUPFAM" id="SSF50494">
    <property type="entry name" value="Trypsin-like serine proteases"/>
    <property type="match status" value="1"/>
</dbReference>
<evidence type="ECO:0000256" key="1">
    <source>
        <dbReference type="ARBA" id="ARBA00004613"/>
    </source>
</evidence>
<dbReference type="AlphaFoldDB" id="A0AAN7SJH8"/>
<dbReference type="InterPro" id="IPR001254">
    <property type="entry name" value="Trypsin_dom"/>
</dbReference>
<protein>
    <recommendedName>
        <fullName evidence="14">Venom serine protease 34</fullName>
    </recommendedName>
</protein>
<evidence type="ECO:0000256" key="3">
    <source>
        <dbReference type="ARBA" id="ARBA00022670"/>
    </source>
</evidence>
<dbReference type="EMBL" id="JARPUR010000001">
    <property type="protein sequence ID" value="KAK4884987.1"/>
    <property type="molecule type" value="Genomic_DNA"/>
</dbReference>
<evidence type="ECO:0000313" key="13">
    <source>
        <dbReference type="Proteomes" id="UP001353858"/>
    </source>
</evidence>
<comment type="caution">
    <text evidence="8">Lacks conserved residue(s) required for the propagation of feature annotation.</text>
</comment>
<accession>A0AAN7SJH8</accession>
<dbReference type="InterPro" id="IPR051487">
    <property type="entry name" value="Ser/Thr_Proteases_Immune/Dev"/>
</dbReference>
<dbReference type="Gene3D" id="2.60.120.290">
    <property type="entry name" value="Spermadhesin, CUB domain"/>
    <property type="match status" value="1"/>
</dbReference>
<dbReference type="SMART" id="SM00020">
    <property type="entry name" value="Tryp_SPc"/>
    <property type="match status" value="1"/>
</dbReference>
<dbReference type="InterPro" id="IPR043504">
    <property type="entry name" value="Peptidase_S1_PA_chymotrypsin"/>
</dbReference>
<dbReference type="PROSITE" id="PS01180">
    <property type="entry name" value="CUB"/>
    <property type="match status" value="1"/>
</dbReference>
<dbReference type="InterPro" id="IPR000859">
    <property type="entry name" value="CUB_dom"/>
</dbReference>
<dbReference type="GO" id="GO:0006508">
    <property type="term" value="P:proteolysis"/>
    <property type="evidence" value="ECO:0007669"/>
    <property type="project" value="UniProtKB-KW"/>
</dbReference>
<dbReference type="PROSITE" id="PS00134">
    <property type="entry name" value="TRYPSIN_HIS"/>
    <property type="match status" value="1"/>
</dbReference>
<sequence length="405" mass="44144">MSFTTSLVNILIVTIPTIAAVDSNCDYYQDVAMGQKYYIYNREYPKFYGPATSCRWIGETSPNAVIVVTCEDINLPPSTNCQQDRLVISTSGDSKFKDGHNYCGSGSMSTVSTGNRVAIGLIASWFSMGGRFLCTITAIQSNNTNEVSQGSKCDCGWRQQRRIVGGVDAGVNEFPLMAAMIHLLKRDLTCGASLIATRYALTAAHCVINESIKTFALLVGDHNLNSGTDTASAALFLLEDFIAHPDYNLTSRENDIAVVKTEKTIPFGGDVGPVCLPFRYSTSDFIGRTVIALGWGTIEFTGPRSEVLQKVDLTVIQNSKCQQELTNTKIFNSELCTYGEDKDACQFDSGGPILWYDSNTRRLQLIGVISYGIGCGGGFPSVNTRVTSYLAWIITVTSDADYCIK</sequence>
<dbReference type="InterPro" id="IPR009003">
    <property type="entry name" value="Peptidase_S1_PA"/>
</dbReference>
<evidence type="ECO:0000256" key="5">
    <source>
        <dbReference type="ARBA" id="ARBA00022825"/>
    </source>
</evidence>
<evidence type="ECO:0000256" key="4">
    <source>
        <dbReference type="ARBA" id="ARBA00022801"/>
    </source>
</evidence>
<evidence type="ECO:0008006" key="14">
    <source>
        <dbReference type="Google" id="ProtNLM"/>
    </source>
</evidence>
<dbReference type="InterPro" id="IPR018114">
    <property type="entry name" value="TRYPSIN_HIS"/>
</dbReference>
<dbReference type="Proteomes" id="UP001353858">
    <property type="component" value="Unassembled WGS sequence"/>
</dbReference>
<dbReference type="GO" id="GO:0004252">
    <property type="term" value="F:serine-type endopeptidase activity"/>
    <property type="evidence" value="ECO:0007669"/>
    <property type="project" value="InterPro"/>
</dbReference>
<dbReference type="FunFam" id="2.40.10.10:FF:000015">
    <property type="entry name" value="Atrial natriuretic peptide-converting enzyme"/>
    <property type="match status" value="1"/>
</dbReference>
<dbReference type="Pfam" id="PF00089">
    <property type="entry name" value="Trypsin"/>
    <property type="match status" value="1"/>
</dbReference>
<dbReference type="InterPro" id="IPR001314">
    <property type="entry name" value="Peptidase_S1A"/>
</dbReference>
<dbReference type="Pfam" id="PF00431">
    <property type="entry name" value="CUB"/>
    <property type="match status" value="1"/>
</dbReference>
<dbReference type="PANTHER" id="PTHR24256">
    <property type="entry name" value="TRYPTASE-RELATED"/>
    <property type="match status" value="1"/>
</dbReference>
<evidence type="ECO:0000313" key="12">
    <source>
        <dbReference type="EMBL" id="KAK4884987.1"/>
    </source>
</evidence>
<evidence type="ECO:0000256" key="7">
    <source>
        <dbReference type="ARBA" id="ARBA00024195"/>
    </source>
</evidence>
<name>A0AAN7SJH8_9COLE</name>
<dbReference type="SUPFAM" id="SSF49854">
    <property type="entry name" value="Spermadhesin, CUB domain"/>
    <property type="match status" value="1"/>
</dbReference>
<organism evidence="12 13">
    <name type="scientific">Aquatica leii</name>
    <dbReference type="NCBI Taxonomy" id="1421715"/>
    <lineage>
        <taxon>Eukaryota</taxon>
        <taxon>Metazoa</taxon>
        <taxon>Ecdysozoa</taxon>
        <taxon>Arthropoda</taxon>
        <taxon>Hexapoda</taxon>
        <taxon>Insecta</taxon>
        <taxon>Pterygota</taxon>
        <taxon>Neoptera</taxon>
        <taxon>Endopterygota</taxon>
        <taxon>Coleoptera</taxon>
        <taxon>Polyphaga</taxon>
        <taxon>Elateriformia</taxon>
        <taxon>Elateroidea</taxon>
        <taxon>Lampyridae</taxon>
        <taxon>Luciolinae</taxon>
        <taxon>Aquatica</taxon>
    </lineage>
</organism>
<evidence type="ECO:0000256" key="8">
    <source>
        <dbReference type="PROSITE-ProRule" id="PRU00059"/>
    </source>
</evidence>
<feature type="domain" description="Peptidase S1" evidence="11">
    <location>
        <begin position="163"/>
        <end position="398"/>
    </location>
</feature>
<evidence type="ECO:0000256" key="6">
    <source>
        <dbReference type="ARBA" id="ARBA00023157"/>
    </source>
</evidence>